<sequence>METKDFKELTQHKETVADGSSEIQVSLDGLDSIEQTRTGKFSWLVSITAAIGGMLFGYDTGIISAVLVYIDNDLGHTLSSSEKELITSITSGGAFIGAIFAGATADRFGRKIAIYVGSFLFTAGAIIQAAANSLALMTVGRLVVGFGVGSAAMIIPMYIAELSPAKYRGRMIGLDNMCITGGQLVSYGVGAGFAHVQGGWRYMVGGGAIPAIILACMLPFCPESPRQLIYHGKEQEAEKVIRKIFPNGTDEQVRMKVRHITIHVEEAKNMNAGKSQWWVLKQLYVVPANLRALIAACGLMAISQLSGFNSLMYFSGTVSQVSKSLIPRKEYRLIANQIFSLVGFSNPVAVGTIIAGTNFIFTLVNLLLVDRVGRRRILLCTVQFMGLFLVVAAIAFKWIPVNHDLSLAEGATVGPPAIIVLVSMVFFVGFYSSGIGNTAWLSSEFFPMEVRAMGTMMLTMSCWGSNIIVASTFLTQMENTTPSGTFGFYAAICVLGWVSIYFCYPEVKNMTLEDIREVFSHGFGVKRARELQKQMKVDRKMASVSDENVKV</sequence>
<comment type="caution">
    <text evidence="9">The sequence shown here is derived from an EMBL/GenBank/DDBJ whole genome shotgun (WGS) entry which is preliminary data.</text>
</comment>
<dbReference type="GO" id="GO:0005366">
    <property type="term" value="F:myo-inositol:proton symporter activity"/>
    <property type="evidence" value="ECO:0007669"/>
    <property type="project" value="TreeGrafter"/>
</dbReference>
<evidence type="ECO:0000259" key="8">
    <source>
        <dbReference type="PROSITE" id="PS50850"/>
    </source>
</evidence>
<dbReference type="PROSITE" id="PS00216">
    <property type="entry name" value="SUGAR_TRANSPORT_1"/>
    <property type="match status" value="1"/>
</dbReference>
<protein>
    <recommendedName>
        <fullName evidence="8">Major facilitator superfamily (MFS) profile domain-containing protein</fullName>
    </recommendedName>
</protein>
<dbReference type="SUPFAM" id="SSF103473">
    <property type="entry name" value="MFS general substrate transporter"/>
    <property type="match status" value="1"/>
</dbReference>
<keyword evidence="6 7" id="KW-0472">Membrane</keyword>
<feature type="transmembrane region" description="Helical" evidence="7">
    <location>
        <begin position="416"/>
        <end position="440"/>
    </location>
</feature>
<dbReference type="InterPro" id="IPR020846">
    <property type="entry name" value="MFS_dom"/>
</dbReference>
<feature type="transmembrane region" description="Helical" evidence="7">
    <location>
        <begin position="200"/>
        <end position="221"/>
    </location>
</feature>
<dbReference type="Gene3D" id="1.20.1250.20">
    <property type="entry name" value="MFS general substrate transporter like domains"/>
    <property type="match status" value="1"/>
</dbReference>
<keyword evidence="10" id="KW-1185">Reference proteome</keyword>
<evidence type="ECO:0000256" key="6">
    <source>
        <dbReference type="ARBA" id="ARBA00023136"/>
    </source>
</evidence>
<dbReference type="PRINTS" id="PR00171">
    <property type="entry name" value="SUGRTRNSPORT"/>
</dbReference>
<feature type="transmembrane region" description="Helical" evidence="7">
    <location>
        <begin position="43"/>
        <end position="70"/>
    </location>
</feature>
<accession>A0AAI9U9H6</accession>
<dbReference type="GO" id="GO:1904679">
    <property type="term" value="P:myo-inositol import across plasma membrane"/>
    <property type="evidence" value="ECO:0007669"/>
    <property type="project" value="TreeGrafter"/>
</dbReference>
<dbReference type="Pfam" id="PF00083">
    <property type="entry name" value="Sugar_tr"/>
    <property type="match status" value="2"/>
</dbReference>
<feature type="domain" description="Major facilitator superfamily (MFS) profile" evidence="8">
    <location>
        <begin position="45"/>
        <end position="508"/>
    </location>
</feature>
<evidence type="ECO:0000256" key="4">
    <source>
        <dbReference type="ARBA" id="ARBA00022692"/>
    </source>
</evidence>
<dbReference type="GO" id="GO:0016020">
    <property type="term" value="C:membrane"/>
    <property type="evidence" value="ECO:0007669"/>
    <property type="project" value="UniProtKB-SubCell"/>
</dbReference>
<evidence type="ECO:0000256" key="1">
    <source>
        <dbReference type="ARBA" id="ARBA00004141"/>
    </source>
</evidence>
<proteinExistence type="inferred from homology"/>
<comment type="subcellular location">
    <subcellularLocation>
        <location evidence="1">Membrane</location>
        <topology evidence="1">Multi-pass membrane protein</topology>
    </subcellularLocation>
</comment>
<evidence type="ECO:0000313" key="9">
    <source>
        <dbReference type="EMBL" id="KAK1453143.1"/>
    </source>
</evidence>
<keyword evidence="4 7" id="KW-0812">Transmembrane</keyword>
<keyword evidence="3" id="KW-0813">Transport</keyword>
<dbReference type="InterPro" id="IPR005828">
    <property type="entry name" value="MFS_sugar_transport-like"/>
</dbReference>
<evidence type="ECO:0000256" key="7">
    <source>
        <dbReference type="SAM" id="Phobius"/>
    </source>
</evidence>
<reference evidence="9 10" key="1">
    <citation type="submission" date="2016-10" db="EMBL/GenBank/DDBJ databases">
        <title>The genome sequence of Colletotrichum fioriniae PJ7.</title>
        <authorList>
            <person name="Baroncelli R."/>
        </authorList>
    </citation>
    <scope>NUCLEOTIDE SEQUENCE [LARGE SCALE GENOMIC DNA]</scope>
    <source>
        <strain evidence="9">Col 31</strain>
    </source>
</reference>
<dbReference type="PANTHER" id="PTHR48020:SF22">
    <property type="entry name" value="MAJOR FACILITATOR SUPERFAMILY (MFS) PROFILE DOMAIN-CONTAINING PROTEIN-RELATED"/>
    <property type="match status" value="1"/>
</dbReference>
<name>A0AAI9U9H6_9PEZI</name>
<feature type="transmembrane region" description="Helical" evidence="7">
    <location>
        <begin position="452"/>
        <end position="474"/>
    </location>
</feature>
<dbReference type="PANTHER" id="PTHR48020">
    <property type="entry name" value="PROTON MYO-INOSITOL COTRANSPORTER"/>
    <property type="match status" value="1"/>
</dbReference>
<dbReference type="PROSITE" id="PS00217">
    <property type="entry name" value="SUGAR_TRANSPORT_2"/>
    <property type="match status" value="1"/>
</dbReference>
<feature type="transmembrane region" description="Helical" evidence="7">
    <location>
        <begin position="142"/>
        <end position="160"/>
    </location>
</feature>
<keyword evidence="5 7" id="KW-1133">Transmembrane helix</keyword>
<comment type="similarity">
    <text evidence="2">Belongs to the major facilitator superfamily. Sugar transporter (TC 2.A.1.1) family.</text>
</comment>
<dbReference type="InterPro" id="IPR036259">
    <property type="entry name" value="MFS_trans_sf"/>
</dbReference>
<feature type="transmembrane region" description="Helical" evidence="7">
    <location>
        <begin position="348"/>
        <end position="369"/>
    </location>
</feature>
<dbReference type="EMBL" id="MLGG01000035">
    <property type="protein sequence ID" value="KAK1453143.1"/>
    <property type="molecule type" value="Genomic_DNA"/>
</dbReference>
<feature type="transmembrane region" description="Helical" evidence="7">
    <location>
        <begin position="283"/>
        <end position="302"/>
    </location>
</feature>
<feature type="transmembrane region" description="Helical" evidence="7">
    <location>
        <begin position="85"/>
        <end position="105"/>
    </location>
</feature>
<evidence type="ECO:0000313" key="10">
    <source>
        <dbReference type="Proteomes" id="UP001239795"/>
    </source>
</evidence>
<feature type="transmembrane region" description="Helical" evidence="7">
    <location>
        <begin position="172"/>
        <end position="194"/>
    </location>
</feature>
<gene>
    <name evidence="9" type="ORF">CMEL01_04802</name>
</gene>
<feature type="transmembrane region" description="Helical" evidence="7">
    <location>
        <begin position="486"/>
        <end position="504"/>
    </location>
</feature>
<evidence type="ECO:0000256" key="5">
    <source>
        <dbReference type="ARBA" id="ARBA00022989"/>
    </source>
</evidence>
<dbReference type="PROSITE" id="PS50850">
    <property type="entry name" value="MFS"/>
    <property type="match status" value="1"/>
</dbReference>
<evidence type="ECO:0000256" key="2">
    <source>
        <dbReference type="ARBA" id="ARBA00010992"/>
    </source>
</evidence>
<dbReference type="InterPro" id="IPR050814">
    <property type="entry name" value="Myo-inositol_Transporter"/>
</dbReference>
<feature type="transmembrane region" description="Helical" evidence="7">
    <location>
        <begin position="376"/>
        <end position="396"/>
    </location>
</feature>
<evidence type="ECO:0000256" key="3">
    <source>
        <dbReference type="ARBA" id="ARBA00022448"/>
    </source>
</evidence>
<dbReference type="AlphaFoldDB" id="A0AAI9U9H6"/>
<organism evidence="9 10">
    <name type="scientific">Colletotrichum melonis</name>
    <dbReference type="NCBI Taxonomy" id="1209925"/>
    <lineage>
        <taxon>Eukaryota</taxon>
        <taxon>Fungi</taxon>
        <taxon>Dikarya</taxon>
        <taxon>Ascomycota</taxon>
        <taxon>Pezizomycotina</taxon>
        <taxon>Sordariomycetes</taxon>
        <taxon>Hypocreomycetidae</taxon>
        <taxon>Glomerellales</taxon>
        <taxon>Glomerellaceae</taxon>
        <taxon>Colletotrichum</taxon>
        <taxon>Colletotrichum acutatum species complex</taxon>
    </lineage>
</organism>
<dbReference type="InterPro" id="IPR005829">
    <property type="entry name" value="Sugar_transporter_CS"/>
</dbReference>
<feature type="transmembrane region" description="Helical" evidence="7">
    <location>
        <begin position="112"/>
        <end position="130"/>
    </location>
</feature>
<dbReference type="Proteomes" id="UP001239795">
    <property type="component" value="Unassembled WGS sequence"/>
</dbReference>
<dbReference type="InterPro" id="IPR003663">
    <property type="entry name" value="Sugar/inositol_transpt"/>
</dbReference>